<evidence type="ECO:0000313" key="2">
    <source>
        <dbReference type="Proteomes" id="UP001454036"/>
    </source>
</evidence>
<name>A0AAV3RF30_LITER</name>
<accession>A0AAV3RF30</accession>
<dbReference type="AlphaFoldDB" id="A0AAV3RF30"/>
<reference evidence="1 2" key="1">
    <citation type="submission" date="2024-01" db="EMBL/GenBank/DDBJ databases">
        <title>The complete chloroplast genome sequence of Lithospermum erythrorhizon: insights into the phylogenetic relationship among Boraginaceae species and the maternal lineages of purple gromwells.</title>
        <authorList>
            <person name="Okada T."/>
            <person name="Watanabe K."/>
        </authorList>
    </citation>
    <scope>NUCLEOTIDE SEQUENCE [LARGE SCALE GENOMIC DNA]</scope>
</reference>
<gene>
    <name evidence="1" type="ORF">LIER_41726</name>
</gene>
<proteinExistence type="predicted"/>
<protein>
    <submittedName>
        <fullName evidence="1">Uncharacterized protein</fullName>
    </submittedName>
</protein>
<dbReference type="EMBL" id="BAABME010026762">
    <property type="protein sequence ID" value="GAA0174465.1"/>
    <property type="molecule type" value="Genomic_DNA"/>
</dbReference>
<keyword evidence="2" id="KW-1185">Reference proteome</keyword>
<organism evidence="1 2">
    <name type="scientific">Lithospermum erythrorhizon</name>
    <name type="common">Purple gromwell</name>
    <name type="synonym">Lithospermum officinale var. erythrorhizon</name>
    <dbReference type="NCBI Taxonomy" id="34254"/>
    <lineage>
        <taxon>Eukaryota</taxon>
        <taxon>Viridiplantae</taxon>
        <taxon>Streptophyta</taxon>
        <taxon>Embryophyta</taxon>
        <taxon>Tracheophyta</taxon>
        <taxon>Spermatophyta</taxon>
        <taxon>Magnoliopsida</taxon>
        <taxon>eudicotyledons</taxon>
        <taxon>Gunneridae</taxon>
        <taxon>Pentapetalae</taxon>
        <taxon>asterids</taxon>
        <taxon>lamiids</taxon>
        <taxon>Boraginales</taxon>
        <taxon>Boraginaceae</taxon>
        <taxon>Boraginoideae</taxon>
        <taxon>Lithospermeae</taxon>
        <taxon>Lithospermum</taxon>
    </lineage>
</organism>
<evidence type="ECO:0000313" key="1">
    <source>
        <dbReference type="EMBL" id="GAA0174465.1"/>
    </source>
</evidence>
<comment type="caution">
    <text evidence="1">The sequence shown here is derived from an EMBL/GenBank/DDBJ whole genome shotgun (WGS) entry which is preliminary data.</text>
</comment>
<sequence length="141" mass="15639">MTRPKLIKKPNSLFNSLDNQILRLKTPKIVEGYFIGQNCLKNTRIGTLVGTSPSPDPSPELFLKSLDSIGTSVGTRPNLLVEVPIKFRKKSQSPRQTPTYHIGISVGTWPSPDPLETTTVNQIQGTFPTNLYPYLNPPHIS</sequence>
<dbReference type="Proteomes" id="UP001454036">
    <property type="component" value="Unassembled WGS sequence"/>
</dbReference>